<evidence type="ECO:0000259" key="4">
    <source>
        <dbReference type="PROSITE" id="PS50887"/>
    </source>
</evidence>
<dbReference type="OrthoDB" id="9813903at2"/>
<dbReference type="Pfam" id="PF00990">
    <property type="entry name" value="GGDEF"/>
    <property type="match status" value="1"/>
</dbReference>
<dbReference type="PANTHER" id="PTHR45138">
    <property type="entry name" value="REGULATORY COMPONENTS OF SENSORY TRANSDUCTION SYSTEM"/>
    <property type="match status" value="1"/>
</dbReference>
<dbReference type="Proteomes" id="UP000217005">
    <property type="component" value="Unassembled WGS sequence"/>
</dbReference>
<evidence type="ECO:0000256" key="3">
    <source>
        <dbReference type="SAM" id="Phobius"/>
    </source>
</evidence>
<dbReference type="PROSITE" id="PS50887">
    <property type="entry name" value="GGDEF"/>
    <property type="match status" value="1"/>
</dbReference>
<dbReference type="AlphaFoldDB" id="A0A261SP21"/>
<keyword evidence="3" id="KW-1133">Transmembrane helix</keyword>
<dbReference type="RefSeq" id="WP_094825503.1">
    <property type="nucleotide sequence ID" value="NZ_NEVL01000002.1"/>
</dbReference>
<dbReference type="Gene3D" id="3.30.450.20">
    <property type="entry name" value="PAS domain"/>
    <property type="match status" value="1"/>
</dbReference>
<dbReference type="InterPro" id="IPR029787">
    <property type="entry name" value="Nucleotide_cyclase"/>
</dbReference>
<feature type="transmembrane region" description="Helical" evidence="3">
    <location>
        <begin position="285"/>
        <end position="307"/>
    </location>
</feature>
<dbReference type="InterPro" id="IPR000160">
    <property type="entry name" value="GGDEF_dom"/>
</dbReference>
<evidence type="ECO:0000313" key="6">
    <source>
        <dbReference type="Proteomes" id="UP000217005"/>
    </source>
</evidence>
<dbReference type="GO" id="GO:0052621">
    <property type="term" value="F:diguanylate cyclase activity"/>
    <property type="evidence" value="ECO:0007669"/>
    <property type="project" value="UniProtKB-EC"/>
</dbReference>
<dbReference type="FunFam" id="3.30.70.270:FF:000001">
    <property type="entry name" value="Diguanylate cyclase domain protein"/>
    <property type="match status" value="1"/>
</dbReference>
<protein>
    <recommendedName>
        <fullName evidence="1">diguanylate cyclase</fullName>
        <ecNumber evidence="1">2.7.7.65</ecNumber>
    </recommendedName>
</protein>
<dbReference type="EC" id="2.7.7.65" evidence="1"/>
<evidence type="ECO:0000256" key="2">
    <source>
        <dbReference type="ARBA" id="ARBA00034247"/>
    </source>
</evidence>
<dbReference type="EMBL" id="NEVL01000002">
    <property type="protein sequence ID" value="OZI39129.1"/>
    <property type="molecule type" value="Genomic_DNA"/>
</dbReference>
<dbReference type="InterPro" id="IPR050469">
    <property type="entry name" value="Diguanylate_Cyclase"/>
</dbReference>
<dbReference type="SMART" id="SM00267">
    <property type="entry name" value="GGDEF"/>
    <property type="match status" value="1"/>
</dbReference>
<dbReference type="SUPFAM" id="SSF55073">
    <property type="entry name" value="Nucleotide cyclase"/>
    <property type="match status" value="1"/>
</dbReference>
<comment type="catalytic activity">
    <reaction evidence="2">
        <text>2 GTP = 3',3'-c-di-GMP + 2 diphosphate</text>
        <dbReference type="Rhea" id="RHEA:24898"/>
        <dbReference type="ChEBI" id="CHEBI:33019"/>
        <dbReference type="ChEBI" id="CHEBI:37565"/>
        <dbReference type="ChEBI" id="CHEBI:58805"/>
        <dbReference type="EC" id="2.7.7.65"/>
    </reaction>
</comment>
<dbReference type="InterPro" id="IPR043128">
    <property type="entry name" value="Rev_trsase/Diguanyl_cyclase"/>
</dbReference>
<dbReference type="CDD" id="cd01949">
    <property type="entry name" value="GGDEF"/>
    <property type="match status" value="1"/>
</dbReference>
<dbReference type="InterPro" id="IPR029151">
    <property type="entry name" value="Sensor-like_sf"/>
</dbReference>
<organism evidence="5 6">
    <name type="scientific">Bordetella genomosp. 1</name>
    <dbReference type="NCBI Taxonomy" id="1395607"/>
    <lineage>
        <taxon>Bacteria</taxon>
        <taxon>Pseudomonadati</taxon>
        <taxon>Pseudomonadota</taxon>
        <taxon>Betaproteobacteria</taxon>
        <taxon>Burkholderiales</taxon>
        <taxon>Alcaligenaceae</taxon>
        <taxon>Bordetella</taxon>
    </lineage>
</organism>
<dbReference type="CDD" id="cd12912">
    <property type="entry name" value="PDC2_MCP_like"/>
    <property type="match status" value="1"/>
</dbReference>
<feature type="domain" description="GGDEF" evidence="4">
    <location>
        <begin position="391"/>
        <end position="518"/>
    </location>
</feature>
<dbReference type="Gene3D" id="3.30.70.270">
    <property type="match status" value="1"/>
</dbReference>
<dbReference type="CDD" id="cd12914">
    <property type="entry name" value="PDC1_DGC_like"/>
    <property type="match status" value="1"/>
</dbReference>
<name>A0A261SP21_9BORD</name>
<keyword evidence="3" id="KW-0812">Transmembrane</keyword>
<dbReference type="NCBIfam" id="TIGR00254">
    <property type="entry name" value="GGDEF"/>
    <property type="match status" value="1"/>
</dbReference>
<comment type="caution">
    <text evidence="5">The sequence shown here is derived from an EMBL/GenBank/DDBJ whole genome shotgun (WGS) entry which is preliminary data.</text>
</comment>
<evidence type="ECO:0000313" key="5">
    <source>
        <dbReference type="EMBL" id="OZI39129.1"/>
    </source>
</evidence>
<dbReference type="PANTHER" id="PTHR45138:SF9">
    <property type="entry name" value="DIGUANYLATE CYCLASE DGCM-RELATED"/>
    <property type="match status" value="1"/>
</dbReference>
<dbReference type="SUPFAM" id="SSF103190">
    <property type="entry name" value="Sensory domain-like"/>
    <property type="match status" value="2"/>
</dbReference>
<proteinExistence type="predicted"/>
<sequence length="518" mass="55936">MRRFGIKSVGLRGLMLGLVLAAVLATLVNCLVVAYNVQRDALIRSSLEANRAYAFKTASSINEFVNSVQERLAFSSALLGADFANPALREEEALRLQAQDSELNVVLITDASGRVLQTHPVMPEIQGKALHSEELTQALRERRPLVSHAYRGETGNLLTFVSRPIFSPAGEFLGIVGGSVYLEQPGVMHALIGEHQLDGTFAFVADENYRLLYHPDHARIGEVVRSSPTVDAALRGEAGVMEANNYLGIPMLAGYAPVPGAQWAVVTQQPRDEALAPLNALMHDMLVGIVPAGLVGLVLILLGATLISRPLRQLSAEATHLAEPEAAGRIQAVRAWYTEAAAIRQAMIAGVQLLQKKITRLSRAADTDPLTGLANRRAMGAALAQWDEADQSYAVLALDIDHFKRVNDTYGHDAGDVALQHVATLIADCARNHDIPCRAGGEEFCLLLPGTAADAARRVAERIRARIADTPIEGIGHVTISIGVAWRSAETPRSPAVLKRADERLYDAKRLGRNRVEG</sequence>
<keyword evidence="3" id="KW-0472">Membrane</keyword>
<reference evidence="5 6" key="1">
    <citation type="submission" date="2017-05" db="EMBL/GenBank/DDBJ databases">
        <title>Complete and WGS of Bordetella genogroups.</title>
        <authorList>
            <person name="Spilker T."/>
            <person name="LiPuma J."/>
        </authorList>
    </citation>
    <scope>NUCLEOTIDE SEQUENCE [LARGE SCALE GENOMIC DNA]</scope>
    <source>
        <strain evidence="5 6">AU17610</strain>
    </source>
</reference>
<evidence type="ECO:0000256" key="1">
    <source>
        <dbReference type="ARBA" id="ARBA00012528"/>
    </source>
</evidence>
<gene>
    <name evidence="5" type="ORF">CEG14_06260</name>
</gene>
<accession>A0A261SP21</accession>